<evidence type="ECO:0000313" key="8">
    <source>
        <dbReference type="Ensembl" id="ENSPSMP00000009938.1"/>
    </source>
</evidence>
<protein>
    <recommendedName>
        <fullName evidence="6">Ferritin</fullName>
    </recommendedName>
</protein>
<name>A0A8C8Z3Y3_PROSS</name>
<feature type="binding site" evidence="5">
    <location>
        <position position="142"/>
    </location>
    <ligand>
        <name>Fe cation</name>
        <dbReference type="ChEBI" id="CHEBI:24875"/>
        <label>2</label>
    </ligand>
</feature>
<organism evidence="8 9">
    <name type="scientific">Prolemur simus</name>
    <name type="common">Greater bamboo lemur</name>
    <name type="synonym">Hapalemur simus</name>
    <dbReference type="NCBI Taxonomy" id="1328070"/>
    <lineage>
        <taxon>Eukaryota</taxon>
        <taxon>Metazoa</taxon>
        <taxon>Chordata</taxon>
        <taxon>Craniata</taxon>
        <taxon>Vertebrata</taxon>
        <taxon>Euteleostomi</taxon>
        <taxon>Mammalia</taxon>
        <taxon>Eutheria</taxon>
        <taxon>Euarchontoglires</taxon>
        <taxon>Primates</taxon>
        <taxon>Strepsirrhini</taxon>
        <taxon>Lemuriformes</taxon>
        <taxon>Lemuridae</taxon>
        <taxon>Prolemur</taxon>
    </lineage>
</organism>
<proteinExistence type="inferred from homology"/>
<evidence type="ECO:0000256" key="1">
    <source>
        <dbReference type="ARBA" id="ARBA00007513"/>
    </source>
</evidence>
<dbReference type="Proteomes" id="UP000694414">
    <property type="component" value="Unplaced"/>
</dbReference>
<feature type="binding site" evidence="5">
    <location>
        <position position="108"/>
    </location>
    <ligand>
        <name>Fe cation</name>
        <dbReference type="ChEBI" id="CHEBI:24875"/>
        <label>2</label>
    </ligand>
</feature>
<keyword evidence="9" id="KW-1185">Reference proteome</keyword>
<dbReference type="CDD" id="cd01056">
    <property type="entry name" value="Euk_Ferritin"/>
    <property type="match status" value="1"/>
</dbReference>
<dbReference type="GO" id="GO:0005737">
    <property type="term" value="C:cytoplasm"/>
    <property type="evidence" value="ECO:0007669"/>
    <property type="project" value="TreeGrafter"/>
</dbReference>
<dbReference type="PROSITE" id="PS00204">
    <property type="entry name" value="FERRITIN_2"/>
    <property type="match status" value="1"/>
</dbReference>
<keyword evidence="3 5" id="KW-0479">Metal-binding</keyword>
<dbReference type="InterPro" id="IPR001519">
    <property type="entry name" value="Ferritin"/>
</dbReference>
<dbReference type="PANTHER" id="PTHR11431">
    <property type="entry name" value="FERRITIN"/>
    <property type="match status" value="1"/>
</dbReference>
<feature type="binding site" evidence="5">
    <location>
        <position position="66"/>
    </location>
    <ligand>
        <name>Fe cation</name>
        <dbReference type="ChEBI" id="CHEBI:24875"/>
        <label>1</label>
    </ligand>
</feature>
<keyword evidence="4 5" id="KW-0408">Iron</keyword>
<keyword evidence="2 6" id="KW-0409">Iron storage</keyword>
<evidence type="ECO:0000256" key="4">
    <source>
        <dbReference type="ARBA" id="ARBA00023004"/>
    </source>
</evidence>
<dbReference type="InterPro" id="IPR009040">
    <property type="entry name" value="Ferritin-like_diiron"/>
</dbReference>
<evidence type="ECO:0000256" key="3">
    <source>
        <dbReference type="ARBA" id="ARBA00022723"/>
    </source>
</evidence>
<dbReference type="InterPro" id="IPR009078">
    <property type="entry name" value="Ferritin-like_SF"/>
</dbReference>
<evidence type="ECO:0000256" key="2">
    <source>
        <dbReference type="ARBA" id="ARBA00022434"/>
    </source>
</evidence>
<evidence type="ECO:0000256" key="6">
    <source>
        <dbReference type="RuleBase" id="RU361145"/>
    </source>
</evidence>
<dbReference type="PANTHER" id="PTHR11431:SF97">
    <property type="entry name" value="FERRITIN HEAVY POLYPEPTIDE-LIKE 17-RELATED"/>
    <property type="match status" value="1"/>
</dbReference>
<dbReference type="GO" id="GO:0008198">
    <property type="term" value="F:ferrous iron binding"/>
    <property type="evidence" value="ECO:0007669"/>
    <property type="project" value="TreeGrafter"/>
</dbReference>
<dbReference type="Ensembl" id="ENSPSMT00000011645.1">
    <property type="protein sequence ID" value="ENSPSMP00000009938.1"/>
    <property type="gene ID" value="ENSPSMG00000007261.1"/>
</dbReference>
<dbReference type="PROSITE" id="PS50905">
    <property type="entry name" value="FERRITIN_LIKE"/>
    <property type="match status" value="1"/>
</dbReference>
<dbReference type="Gene3D" id="1.20.1260.10">
    <property type="match status" value="1"/>
</dbReference>
<dbReference type="GO" id="GO:0006879">
    <property type="term" value="P:intracellular iron ion homeostasis"/>
    <property type="evidence" value="ECO:0007669"/>
    <property type="project" value="UniProtKB-KW"/>
</dbReference>
<feature type="domain" description="Ferritin-like diiron" evidence="7">
    <location>
        <begin position="11"/>
        <end position="160"/>
    </location>
</feature>
<reference evidence="8" key="2">
    <citation type="submission" date="2025-09" db="UniProtKB">
        <authorList>
            <consortium name="Ensembl"/>
        </authorList>
    </citation>
    <scope>IDENTIFICATION</scope>
</reference>
<dbReference type="InterPro" id="IPR014034">
    <property type="entry name" value="Ferritin_CS"/>
</dbReference>
<comment type="function">
    <text evidence="6">Stores iron in a soluble, non-toxic, readily available form. Important for iron homeostasis. Iron is taken up in the ferrous form and deposited as ferric hydroxides after oxidation.</text>
</comment>
<reference evidence="8" key="1">
    <citation type="submission" date="2025-08" db="UniProtKB">
        <authorList>
            <consortium name="Ensembl"/>
        </authorList>
    </citation>
    <scope>IDENTIFICATION</scope>
</reference>
<accession>A0A8C8Z3Y3</accession>
<evidence type="ECO:0000259" key="7">
    <source>
        <dbReference type="PROSITE" id="PS50905"/>
    </source>
</evidence>
<sequence length="183" mass="21155">MAADLFSQVRQNYHPACEAAVNSHINLVLHASYMYLSMAFYFDRDDVALKHFSRYFLRRSHQQREHAEKLMAMQNRRGGRICLRNVRKPNRDDWQGGLQAMECAFHLERSINQSVLELHQLATAKADPQLCHFLESHCLNKQVKIIKELGGYLTNLRKLGALDAGLAESLFDKLTLGRRDKEN</sequence>
<dbReference type="InterPro" id="IPR012347">
    <property type="entry name" value="Ferritin-like"/>
</dbReference>
<dbReference type="Pfam" id="PF00210">
    <property type="entry name" value="Ferritin"/>
    <property type="match status" value="1"/>
</dbReference>
<evidence type="ECO:0000256" key="5">
    <source>
        <dbReference type="PIRSR" id="PIRSR601519-1"/>
    </source>
</evidence>
<gene>
    <name evidence="8" type="primary">FTHL17</name>
</gene>
<comment type="similarity">
    <text evidence="1 6">Belongs to the ferritin family.</text>
</comment>
<dbReference type="InterPro" id="IPR008331">
    <property type="entry name" value="Ferritin_DPS_dom"/>
</dbReference>
<dbReference type="GO" id="GO:0008199">
    <property type="term" value="F:ferric iron binding"/>
    <property type="evidence" value="ECO:0007669"/>
    <property type="project" value="InterPro"/>
</dbReference>
<evidence type="ECO:0000313" key="9">
    <source>
        <dbReference type="Proteomes" id="UP000694414"/>
    </source>
</evidence>
<dbReference type="SUPFAM" id="SSF47240">
    <property type="entry name" value="Ferritin-like"/>
    <property type="match status" value="1"/>
</dbReference>
<dbReference type="GeneTree" id="ENSGT00940000165498"/>
<dbReference type="AlphaFoldDB" id="A0A8C8Z3Y3"/>
<dbReference type="GO" id="GO:0006826">
    <property type="term" value="P:iron ion transport"/>
    <property type="evidence" value="ECO:0007669"/>
    <property type="project" value="InterPro"/>
</dbReference>